<evidence type="ECO:0000313" key="2">
    <source>
        <dbReference type="Proteomes" id="UP000251856"/>
    </source>
</evidence>
<accession>A0A2Z4QEX5</accession>
<sequence>MCIHTGSRFLRFTVDQTKVDIILVRQDKDISEDHPFPRKEDDHDGQKKVDHMVYSFC</sequence>
<name>A0A2Z4QEX5_9CAUD</name>
<proteinExistence type="predicted"/>
<reference evidence="1 2" key="1">
    <citation type="submission" date="2018-03" db="EMBL/GenBank/DDBJ databases">
        <title>Diverse roseophages infecting R. pomeroyi DSS-3.</title>
        <authorList>
            <person name="Zhan Y."/>
            <person name="Chen F."/>
            <person name="Wommack E.K."/>
            <person name="Nasko D."/>
        </authorList>
    </citation>
    <scope>NUCLEOTIDE SEQUENCE [LARGE SCALE GENOMIC DNA]</scope>
</reference>
<gene>
    <name evidence="1" type="ORF">vBRpoPV12_21</name>
</gene>
<keyword evidence="2" id="KW-1185">Reference proteome</keyword>
<dbReference type="Proteomes" id="UP000251856">
    <property type="component" value="Segment"/>
</dbReference>
<dbReference type="EMBL" id="MH015250">
    <property type="protein sequence ID" value="AWY08808.1"/>
    <property type="molecule type" value="Genomic_DNA"/>
</dbReference>
<organism evidence="1 2">
    <name type="scientific">Ruegeria phage vB_RpoP-V12</name>
    <dbReference type="NCBI Taxonomy" id="2218611"/>
    <lineage>
        <taxon>Viruses</taxon>
        <taxon>Duplodnaviria</taxon>
        <taxon>Heunggongvirae</taxon>
        <taxon>Uroviricota</taxon>
        <taxon>Caudoviricetes</taxon>
        <taxon>Schitoviridae</taxon>
        <taxon>Rhodovirinae</taxon>
        <taxon>Aorunvirus</taxon>
        <taxon>Aorunvirus V12</taxon>
    </lineage>
</organism>
<protein>
    <submittedName>
        <fullName evidence="1">Uncharacterized protein</fullName>
    </submittedName>
</protein>
<evidence type="ECO:0000313" key="1">
    <source>
        <dbReference type="EMBL" id="AWY08808.1"/>
    </source>
</evidence>